<name>A0ABT0ZZK4_9PSEU</name>
<dbReference type="PANTHER" id="PTHR43300:SF4">
    <property type="entry name" value="ACYL-[ACYL-CARRIER-PROTEIN]--UDP-N-ACETYLGLUCOSAMINE O-ACYLTRANSFERASE"/>
    <property type="match status" value="1"/>
</dbReference>
<reference evidence="1" key="1">
    <citation type="submission" date="2021-04" db="EMBL/GenBank/DDBJ databases">
        <title>Pseudonocardia sp. nov., isolated from sandy soil of mangrove forest.</title>
        <authorList>
            <person name="Zan Z."/>
            <person name="Huang R."/>
            <person name="Liu W."/>
        </authorList>
    </citation>
    <scope>NUCLEOTIDE SEQUENCE</scope>
    <source>
        <strain evidence="1">S2-4</strain>
    </source>
</reference>
<accession>A0ABT0ZZK4</accession>
<proteinExistence type="predicted"/>
<dbReference type="PANTHER" id="PTHR43300">
    <property type="entry name" value="ACETYLTRANSFERASE"/>
    <property type="match status" value="1"/>
</dbReference>
<comment type="caution">
    <text evidence="1">The sequence shown here is derived from an EMBL/GenBank/DDBJ whole genome shotgun (WGS) entry which is preliminary data.</text>
</comment>
<dbReference type="InterPro" id="IPR001451">
    <property type="entry name" value="Hexapep"/>
</dbReference>
<protein>
    <submittedName>
        <fullName evidence="1">N-acetyltransferase</fullName>
    </submittedName>
</protein>
<dbReference type="InterPro" id="IPR011004">
    <property type="entry name" value="Trimer_LpxA-like_sf"/>
</dbReference>
<dbReference type="Gene3D" id="2.160.10.10">
    <property type="entry name" value="Hexapeptide repeat proteins"/>
    <property type="match status" value="1"/>
</dbReference>
<keyword evidence="2" id="KW-1185">Reference proteome</keyword>
<dbReference type="EMBL" id="JAGSOV010000028">
    <property type="protein sequence ID" value="MCO1656014.1"/>
    <property type="molecule type" value="Genomic_DNA"/>
</dbReference>
<dbReference type="Proteomes" id="UP001165283">
    <property type="component" value="Unassembled WGS sequence"/>
</dbReference>
<evidence type="ECO:0000313" key="2">
    <source>
        <dbReference type="Proteomes" id="UP001165283"/>
    </source>
</evidence>
<sequence>MTGQAAAPPGVRVHPKGLCESDTVGEGTRVWAFAHVMPGARVGRDCNICDCAYVEDGAVLGDRVTVKNATLVFSGVTCEDEVFLGPNVLFTNDLRPRAAIRRPAEELLATTVRRGATLGAGAVVVCGTEIGESAFVAAGAVVTRDVPAHALMVGNPARQKGWVCACGERLADTGDGAFRCPDCDSRYTLAETGLTASPAPVGTERTTS</sequence>
<dbReference type="SUPFAM" id="SSF51161">
    <property type="entry name" value="Trimeric LpxA-like enzymes"/>
    <property type="match status" value="1"/>
</dbReference>
<gene>
    <name evidence="1" type="ORF">KDL28_13220</name>
</gene>
<dbReference type="CDD" id="cd03358">
    <property type="entry name" value="LbH_WxcM_N_like"/>
    <property type="match status" value="1"/>
</dbReference>
<organism evidence="1 2">
    <name type="scientific">Pseudonocardia humida</name>
    <dbReference type="NCBI Taxonomy" id="2800819"/>
    <lineage>
        <taxon>Bacteria</taxon>
        <taxon>Bacillati</taxon>
        <taxon>Actinomycetota</taxon>
        <taxon>Actinomycetes</taxon>
        <taxon>Pseudonocardiales</taxon>
        <taxon>Pseudonocardiaceae</taxon>
        <taxon>Pseudonocardia</taxon>
    </lineage>
</organism>
<evidence type="ECO:0000313" key="1">
    <source>
        <dbReference type="EMBL" id="MCO1656014.1"/>
    </source>
</evidence>
<dbReference type="InterPro" id="IPR050179">
    <property type="entry name" value="Trans_hexapeptide_repeat"/>
</dbReference>
<dbReference type="RefSeq" id="WP_252438334.1">
    <property type="nucleotide sequence ID" value="NZ_JAGSOV010000028.1"/>
</dbReference>
<dbReference type="Pfam" id="PF00132">
    <property type="entry name" value="Hexapep"/>
    <property type="match status" value="1"/>
</dbReference>